<dbReference type="EMBL" id="HBUE01120628">
    <property type="protein sequence ID" value="CAG6492303.1"/>
    <property type="molecule type" value="Transcribed_RNA"/>
</dbReference>
<dbReference type="AlphaFoldDB" id="A0A8D8CFZ2"/>
<evidence type="ECO:0000313" key="1">
    <source>
        <dbReference type="EMBL" id="CAG6492303.1"/>
    </source>
</evidence>
<sequence length="142" mass="16238">MTKSSASRRFVLKHAFRNSVVTNSSAAQFRQILVRLSWRVTRIEVHSKIWCAMLYSLSLKMLSRKASSHTRRHSRHWCGSLMAFRYIVVVFAGVASTRRHCLESCDDVVSALARICPRSTALWCGEVHVGRRRQSIYDVVVG</sequence>
<name>A0A8D8CFZ2_CULPI</name>
<reference evidence="1" key="1">
    <citation type="submission" date="2021-05" db="EMBL/GenBank/DDBJ databases">
        <authorList>
            <person name="Alioto T."/>
            <person name="Alioto T."/>
            <person name="Gomez Garrido J."/>
        </authorList>
    </citation>
    <scope>NUCLEOTIDE SEQUENCE</scope>
</reference>
<proteinExistence type="predicted"/>
<organism evidence="1">
    <name type="scientific">Culex pipiens</name>
    <name type="common">House mosquito</name>
    <dbReference type="NCBI Taxonomy" id="7175"/>
    <lineage>
        <taxon>Eukaryota</taxon>
        <taxon>Metazoa</taxon>
        <taxon>Ecdysozoa</taxon>
        <taxon>Arthropoda</taxon>
        <taxon>Hexapoda</taxon>
        <taxon>Insecta</taxon>
        <taxon>Pterygota</taxon>
        <taxon>Neoptera</taxon>
        <taxon>Endopterygota</taxon>
        <taxon>Diptera</taxon>
        <taxon>Nematocera</taxon>
        <taxon>Culicoidea</taxon>
        <taxon>Culicidae</taxon>
        <taxon>Culicinae</taxon>
        <taxon>Culicini</taxon>
        <taxon>Culex</taxon>
        <taxon>Culex</taxon>
    </lineage>
</organism>
<protein>
    <submittedName>
        <fullName evidence="1">(northern house mosquito) hypothetical protein</fullName>
    </submittedName>
</protein>
<accession>A0A8D8CFZ2</accession>